<dbReference type="GO" id="GO:0006508">
    <property type="term" value="P:proteolysis"/>
    <property type="evidence" value="ECO:0007669"/>
    <property type="project" value="InterPro"/>
</dbReference>
<protein>
    <submittedName>
        <fullName evidence="4">Dipeptidyl peptidase IV</fullName>
    </submittedName>
</protein>
<dbReference type="SUPFAM" id="SSF53474">
    <property type="entry name" value="alpha/beta-Hydrolases"/>
    <property type="match status" value="1"/>
</dbReference>
<keyword evidence="5" id="KW-1185">Reference proteome</keyword>
<dbReference type="Pfam" id="PF00326">
    <property type="entry name" value="Peptidase_S9"/>
    <property type="match status" value="1"/>
</dbReference>
<dbReference type="Gene3D" id="2.140.10.30">
    <property type="entry name" value="Dipeptidylpeptidase IV, N-terminal domain"/>
    <property type="match status" value="1"/>
</dbReference>
<dbReference type="InterPro" id="IPR002469">
    <property type="entry name" value="Peptidase_S9B_N"/>
</dbReference>
<dbReference type="InterPro" id="IPR006311">
    <property type="entry name" value="TAT_signal"/>
</dbReference>
<accession>A0A0D6MNP3</accession>
<dbReference type="PANTHER" id="PTHR11731">
    <property type="entry name" value="PROTEASE FAMILY S9B,C DIPEPTIDYL-PEPTIDASE IV-RELATED"/>
    <property type="match status" value="1"/>
</dbReference>
<dbReference type="PANTHER" id="PTHR11731:SF193">
    <property type="entry name" value="DIPEPTIDYL PEPTIDASE 9"/>
    <property type="match status" value="1"/>
</dbReference>
<dbReference type="InterPro" id="IPR001375">
    <property type="entry name" value="Peptidase_S9_cat"/>
</dbReference>
<dbReference type="GO" id="GO:0008239">
    <property type="term" value="F:dipeptidyl-peptidase activity"/>
    <property type="evidence" value="ECO:0007669"/>
    <property type="project" value="TreeGrafter"/>
</dbReference>
<evidence type="ECO:0000256" key="1">
    <source>
        <dbReference type="SAM" id="SignalP"/>
    </source>
</evidence>
<feature type="signal peptide" evidence="1">
    <location>
        <begin position="1"/>
        <end position="30"/>
    </location>
</feature>
<feature type="domain" description="Peptidase S9 prolyl oligopeptidase catalytic" evidence="2">
    <location>
        <begin position="552"/>
        <end position="749"/>
    </location>
</feature>
<dbReference type="InterPro" id="IPR050278">
    <property type="entry name" value="Serine_Prot_S9B/DPPIV"/>
</dbReference>
<organism evidence="4 5">
    <name type="scientific">Tanticharoenia sakaeratensis NBRC 103193</name>
    <dbReference type="NCBI Taxonomy" id="1231623"/>
    <lineage>
        <taxon>Bacteria</taxon>
        <taxon>Pseudomonadati</taxon>
        <taxon>Pseudomonadota</taxon>
        <taxon>Alphaproteobacteria</taxon>
        <taxon>Acetobacterales</taxon>
        <taxon>Acetobacteraceae</taxon>
        <taxon>Tanticharoenia</taxon>
    </lineage>
</organism>
<dbReference type="Proteomes" id="UP000032679">
    <property type="component" value="Unassembled WGS sequence"/>
</dbReference>
<evidence type="ECO:0000313" key="4">
    <source>
        <dbReference type="EMBL" id="GAN55284.1"/>
    </source>
</evidence>
<reference evidence="4 5" key="1">
    <citation type="submission" date="2012-10" db="EMBL/GenBank/DDBJ databases">
        <title>Genome sequencing of Tanticharoenia sakaeratensis NBRC 103193.</title>
        <authorList>
            <person name="Azuma Y."/>
            <person name="Hadano H."/>
            <person name="Hirakawa H."/>
            <person name="Matsushita K."/>
        </authorList>
    </citation>
    <scope>NUCLEOTIDE SEQUENCE [LARGE SCALE GENOMIC DNA]</scope>
    <source>
        <strain evidence="4 5">NBRC 103193</strain>
    </source>
</reference>
<evidence type="ECO:0000259" key="2">
    <source>
        <dbReference type="Pfam" id="PF00326"/>
    </source>
</evidence>
<name>A0A0D6MNP3_9PROT</name>
<evidence type="ECO:0000313" key="5">
    <source>
        <dbReference type="Proteomes" id="UP000032679"/>
    </source>
</evidence>
<evidence type="ECO:0000259" key="3">
    <source>
        <dbReference type="Pfam" id="PF00930"/>
    </source>
</evidence>
<dbReference type="EMBL" id="BALE01000042">
    <property type="protein sequence ID" value="GAN55284.1"/>
    <property type="molecule type" value="Genomic_DNA"/>
</dbReference>
<comment type="caution">
    <text evidence="4">The sequence shown here is derived from an EMBL/GenBank/DDBJ whole genome shotgun (WGS) entry which is preliminary data.</text>
</comment>
<dbReference type="STRING" id="1231623.Tasa_042_002"/>
<sequence length="752" mass="81484">MTPTPFSIRALLLAAAAQTAFIAAGPAAHAADATSGATTTGPAACMADLAQTRAFSLGLPNSAAPTPDGRSVLFLRSGPRDTTLHLYRYDTATKQTTELARPDSGPEHLTVEERAQRERARQSLTGITHYLIAPDSQSVIATLGGHLERIDLATGKTTPIPGSWISPRLAPDGRHIAAVKDDDLYSIDLATGQATRLTSGGSETLTHGLAEFAAAEELQREDGTWWSPDSQTLLYEEADSTGVEPHYIANLGDPAQKPTEFRYPRAGTANAKTRLGLMPSAGGPTHWIDWDHDRYPYIARIAWRKTGGLFVVLLNRAETEELVLAVDPATGATREVLHDTDAQWLSLTPWEGSGGHDLPVALADGPNIPQGGFLWAAQRGPHWQLELHDHDGHLVRALTPQSLPFVALNNYDAKAGTVLATVQTSRIDTGLVRIDLATGQITTLVATPGVHRATFTPGGHSLFVDTFSSADGTRQSIIRTPDGTAIGTLPPVAEKPTLALHTEFTTLGADDLDSLIIRPDNFNPNRHYPVLLSVYAGPGYKTVWHTPASYYEDQCLANQGFIVTSFDGHGTPGRDHDFERATKNDVIDLPLHDQVEGLQAAGRKYRQIDLARAGVYGWSFGGYFTAMATIRRPDVFKAGNAGAPPVDWTDYDTAYTERYLGTPQSDPDGYHKSDVLTYAPNLSRPLLIMHGATDDNVYFENTMKLTQSLLAAGRPYNLLLLPGTHMLPNPQIRLRVSQARAEFFKQTLGSPR</sequence>
<dbReference type="GO" id="GO:0008236">
    <property type="term" value="F:serine-type peptidase activity"/>
    <property type="evidence" value="ECO:0007669"/>
    <property type="project" value="InterPro"/>
</dbReference>
<proteinExistence type="predicted"/>
<dbReference type="SUPFAM" id="SSF82171">
    <property type="entry name" value="DPP6 N-terminal domain-like"/>
    <property type="match status" value="1"/>
</dbReference>
<dbReference type="InterPro" id="IPR029058">
    <property type="entry name" value="AB_hydrolase_fold"/>
</dbReference>
<feature type="domain" description="Dipeptidylpeptidase IV N-terminal" evidence="3">
    <location>
        <begin position="151"/>
        <end position="470"/>
    </location>
</feature>
<dbReference type="Pfam" id="PF00930">
    <property type="entry name" value="DPPIV_N"/>
    <property type="match status" value="1"/>
</dbReference>
<dbReference type="AlphaFoldDB" id="A0A0D6MNP3"/>
<dbReference type="Gene3D" id="3.40.50.1820">
    <property type="entry name" value="alpha/beta hydrolase"/>
    <property type="match status" value="1"/>
</dbReference>
<dbReference type="OrthoDB" id="1094230at2"/>
<keyword evidence="1" id="KW-0732">Signal</keyword>
<feature type="chain" id="PRO_5002308222" evidence="1">
    <location>
        <begin position="31"/>
        <end position="752"/>
    </location>
</feature>
<dbReference type="PROSITE" id="PS51318">
    <property type="entry name" value="TAT"/>
    <property type="match status" value="1"/>
</dbReference>
<dbReference type="RefSeq" id="WP_048850316.1">
    <property type="nucleotide sequence ID" value="NZ_BALE01000042.1"/>
</dbReference>
<gene>
    <name evidence="4" type="ORF">Tasa_042_002</name>
</gene>